<dbReference type="RefSeq" id="WP_345341902.1">
    <property type="nucleotide sequence ID" value="NZ_BAABLI010000032.1"/>
</dbReference>
<proteinExistence type="predicted"/>
<protein>
    <recommendedName>
        <fullName evidence="3">Lipoprotein</fullName>
    </recommendedName>
</protein>
<keyword evidence="2" id="KW-1185">Reference proteome</keyword>
<organism evidence="1 2">
    <name type="scientific">Corallincola platygyrae</name>
    <dbReference type="NCBI Taxonomy" id="1193278"/>
    <lineage>
        <taxon>Bacteria</taxon>
        <taxon>Pseudomonadati</taxon>
        <taxon>Pseudomonadota</taxon>
        <taxon>Gammaproteobacteria</taxon>
        <taxon>Alteromonadales</taxon>
        <taxon>Psychromonadaceae</taxon>
        <taxon>Corallincola</taxon>
    </lineage>
</organism>
<accession>A0ABW4XQV2</accession>
<gene>
    <name evidence="1" type="ORF">ACFSJ3_17085</name>
</gene>
<name>A0ABW4XQV2_9GAMM</name>
<comment type="caution">
    <text evidence="1">The sequence shown here is derived from an EMBL/GenBank/DDBJ whole genome shotgun (WGS) entry which is preliminary data.</text>
</comment>
<dbReference type="EMBL" id="JBHUHT010000028">
    <property type="protein sequence ID" value="MFD2097707.1"/>
    <property type="molecule type" value="Genomic_DNA"/>
</dbReference>
<evidence type="ECO:0000313" key="2">
    <source>
        <dbReference type="Proteomes" id="UP001597380"/>
    </source>
</evidence>
<evidence type="ECO:0008006" key="3">
    <source>
        <dbReference type="Google" id="ProtNLM"/>
    </source>
</evidence>
<sequence length="136" mass="14779">MNNVTILLVTLLCVSGCSSISDISTDPRFSEVLGRDIPLKEQAVVCSGKPLKTGLWSFVDYELIYDEDQKGSCTFGETVGVLKIGSPIDIYEVKVHKTFGVKTASDLYFIARSSSLGTSKQSFYISMGSLASLIHL</sequence>
<evidence type="ECO:0000313" key="1">
    <source>
        <dbReference type="EMBL" id="MFD2097707.1"/>
    </source>
</evidence>
<dbReference type="Proteomes" id="UP001597380">
    <property type="component" value="Unassembled WGS sequence"/>
</dbReference>
<reference evidence="2" key="1">
    <citation type="journal article" date="2019" name="Int. J. Syst. Evol. Microbiol.">
        <title>The Global Catalogue of Microorganisms (GCM) 10K type strain sequencing project: providing services to taxonomists for standard genome sequencing and annotation.</title>
        <authorList>
            <consortium name="The Broad Institute Genomics Platform"/>
            <consortium name="The Broad Institute Genome Sequencing Center for Infectious Disease"/>
            <person name="Wu L."/>
            <person name="Ma J."/>
        </authorList>
    </citation>
    <scope>NUCLEOTIDE SEQUENCE [LARGE SCALE GENOMIC DNA]</scope>
    <source>
        <strain evidence="2">CGMCC 1.10992</strain>
    </source>
</reference>